<dbReference type="InterPro" id="IPR052200">
    <property type="entry name" value="Protoporphyrinogen_IX_DH"/>
</dbReference>
<evidence type="ECO:0000259" key="1">
    <source>
        <dbReference type="Pfam" id="PF12724"/>
    </source>
</evidence>
<dbReference type="Pfam" id="PF12724">
    <property type="entry name" value="Flavodoxin_5"/>
    <property type="match status" value="1"/>
</dbReference>
<dbReference type="InterPro" id="IPR026816">
    <property type="entry name" value="Flavodoxin_dom"/>
</dbReference>
<feature type="domain" description="Flavodoxin" evidence="1">
    <location>
        <begin position="4"/>
        <end position="137"/>
    </location>
</feature>
<dbReference type="SUPFAM" id="SSF52218">
    <property type="entry name" value="Flavoproteins"/>
    <property type="match status" value="1"/>
</dbReference>
<keyword evidence="3" id="KW-1185">Reference proteome</keyword>
<dbReference type="GO" id="GO:0010181">
    <property type="term" value="F:FMN binding"/>
    <property type="evidence" value="ECO:0007669"/>
    <property type="project" value="TreeGrafter"/>
</dbReference>
<gene>
    <name evidence="2" type="ORF">EDD61_11363</name>
</gene>
<reference evidence="2 3" key="1">
    <citation type="submission" date="2019-03" db="EMBL/GenBank/DDBJ databases">
        <title>Genomic Encyclopedia of Type Strains, Phase IV (KMG-IV): sequencing the most valuable type-strain genomes for metagenomic binning, comparative biology and taxonomic classification.</title>
        <authorList>
            <person name="Goeker M."/>
        </authorList>
    </citation>
    <scope>NUCLEOTIDE SEQUENCE [LARGE SCALE GENOMIC DNA]</scope>
    <source>
        <strain evidence="2 3">DSM 29481</strain>
    </source>
</reference>
<dbReference type="GO" id="GO:0070819">
    <property type="term" value="F:menaquinone-dependent protoporphyrinogen oxidase activity"/>
    <property type="evidence" value="ECO:0007669"/>
    <property type="project" value="TreeGrafter"/>
</dbReference>
<comment type="caution">
    <text evidence="2">The sequence shown here is derived from an EMBL/GenBank/DDBJ whole genome shotgun (WGS) entry which is preliminary data.</text>
</comment>
<dbReference type="PANTHER" id="PTHR38030">
    <property type="entry name" value="PROTOPORPHYRINOGEN IX DEHYDROGENASE [MENAQUINONE]"/>
    <property type="match status" value="1"/>
</dbReference>
<name>A0A4R3TB44_9FIRM</name>
<accession>A0A4R3TB44</accession>
<dbReference type="AlphaFoldDB" id="A0A4R3TB44"/>
<evidence type="ECO:0000313" key="3">
    <source>
        <dbReference type="Proteomes" id="UP000295773"/>
    </source>
</evidence>
<dbReference type="EMBL" id="SMBP01000013">
    <property type="protein sequence ID" value="TCU58439.1"/>
    <property type="molecule type" value="Genomic_DNA"/>
</dbReference>
<evidence type="ECO:0000313" key="2">
    <source>
        <dbReference type="EMBL" id="TCU58439.1"/>
    </source>
</evidence>
<dbReference type="InterPro" id="IPR029039">
    <property type="entry name" value="Flavoprotein-like_sf"/>
</dbReference>
<organism evidence="2 3">
    <name type="scientific">Longicatena caecimuris</name>
    <dbReference type="NCBI Taxonomy" id="1796635"/>
    <lineage>
        <taxon>Bacteria</taxon>
        <taxon>Bacillati</taxon>
        <taxon>Bacillota</taxon>
        <taxon>Erysipelotrichia</taxon>
        <taxon>Erysipelotrichales</taxon>
        <taxon>Erysipelotrichaceae</taxon>
        <taxon>Longicatena</taxon>
    </lineage>
</organism>
<dbReference type="GO" id="GO:0006783">
    <property type="term" value="P:heme biosynthetic process"/>
    <property type="evidence" value="ECO:0007669"/>
    <property type="project" value="TreeGrafter"/>
</dbReference>
<dbReference type="Proteomes" id="UP000295773">
    <property type="component" value="Unassembled WGS sequence"/>
</dbReference>
<dbReference type="RefSeq" id="WP_132225014.1">
    <property type="nucleotide sequence ID" value="NZ_JANKBG010000013.1"/>
</dbReference>
<protein>
    <submittedName>
        <fullName evidence="2">Menaquinone-dependent protoporphyrinogen oxidase</fullName>
    </submittedName>
</protein>
<dbReference type="Gene3D" id="3.40.50.360">
    <property type="match status" value="1"/>
</dbReference>
<dbReference type="PANTHER" id="PTHR38030:SF2">
    <property type="entry name" value="PROTOPORPHYRINOGEN IX DEHYDROGENASE [QUINONE]"/>
    <property type="match status" value="1"/>
</dbReference>
<proteinExistence type="predicted"/>
<sequence length="178" mass="20289">MKNLIIYTSKYGASQRYAEMISHALGDPATELKQCKKQMLETADRIILVGGIYAGKIAGMKYVKKMERHIKMKKIYVFAVGASAYCDDYLEEIKMNNMKNCNLSISFSYGQGTYDEEKMNFKDRALCRSLRKALQGKEVSEMDASMRALVNTQGKAHDWIDKKYVDMFLKKVSESSNA</sequence>